<evidence type="ECO:0000313" key="4">
    <source>
        <dbReference type="Proteomes" id="UP000198324"/>
    </source>
</evidence>
<evidence type="ECO:0000256" key="1">
    <source>
        <dbReference type="SAM" id="SignalP"/>
    </source>
</evidence>
<feature type="signal peptide" evidence="1">
    <location>
        <begin position="1"/>
        <end position="31"/>
    </location>
</feature>
<dbReference type="Pfam" id="PF11738">
    <property type="entry name" value="DUF3298"/>
    <property type="match status" value="1"/>
</dbReference>
<name>A0A238YZG0_9BACT</name>
<dbReference type="EMBL" id="FZOC01000002">
    <property type="protein sequence ID" value="SNR76098.1"/>
    <property type="molecule type" value="Genomic_DNA"/>
</dbReference>
<reference evidence="3 4" key="1">
    <citation type="submission" date="2017-06" db="EMBL/GenBank/DDBJ databases">
        <authorList>
            <person name="Kim H.J."/>
            <person name="Triplett B.A."/>
        </authorList>
    </citation>
    <scope>NUCLEOTIDE SEQUENCE [LARGE SCALE GENOMIC DNA]</scope>
    <source>
        <strain evidence="3 4">DSM 13116</strain>
    </source>
</reference>
<dbReference type="AlphaFoldDB" id="A0A238YZG0"/>
<sequence length="479" mass="52329">MRTLVRLAAPVFCLAALLAACGLERPAPAPAVLPAAPPVERPVPAFSTEAVANELNILVNDTVPGDPEYDPRRTALAPAANAANLPDDLRRCLAAVLAFDPPRLQERWERHQQAQQNAATLYAANPPVDTAALNGGRVLRRLGPALFLVRLPGGDTALLQSGRKFKKNARIKQLYVLEREHAKPDAAKGDLVDELEEQPRTFVEISRQEARELEQRRAPALAELRRLESEGAELERGVTADLARLDILARDVNAVIGPMLLAQGPHPAPTGLIRSVTRMAKNFSRDQYYRYALPVTGLPKVDAELKGFLDERKAEVLSLLKSTGVGRGRVRANADRIAFTAHTASPVLLSFRFEEMRDTGGAHPNTIFASFVFDLRDQSRLRLADLFTDEAAALSVLSDLAQRRLTLALDGLLFAEGFAPKAENFTVFVLDGADIVFTFPPYQVASYAQGPQNLRVPLFHPRLSPLLSPRLKAALAAGR</sequence>
<accession>A0A238YZG0</accession>
<feature type="chain" id="PRO_5012534282" description="DUF3298 domain-containing protein" evidence="1">
    <location>
        <begin position="32"/>
        <end position="479"/>
    </location>
</feature>
<evidence type="ECO:0000259" key="2">
    <source>
        <dbReference type="Pfam" id="PF11738"/>
    </source>
</evidence>
<keyword evidence="4" id="KW-1185">Reference proteome</keyword>
<dbReference type="PROSITE" id="PS51257">
    <property type="entry name" value="PROKAR_LIPOPROTEIN"/>
    <property type="match status" value="1"/>
</dbReference>
<dbReference type="Gene3D" id="3.90.640.20">
    <property type="entry name" value="Heat-shock cognate protein, ATPase"/>
    <property type="match status" value="1"/>
</dbReference>
<dbReference type="Proteomes" id="UP000198324">
    <property type="component" value="Unassembled WGS sequence"/>
</dbReference>
<dbReference type="InterPro" id="IPR021729">
    <property type="entry name" value="DUF3298"/>
</dbReference>
<organism evidence="3 4">
    <name type="scientific">Humidesulfovibrio mexicanus</name>
    <dbReference type="NCBI Taxonomy" id="147047"/>
    <lineage>
        <taxon>Bacteria</taxon>
        <taxon>Pseudomonadati</taxon>
        <taxon>Thermodesulfobacteriota</taxon>
        <taxon>Desulfovibrionia</taxon>
        <taxon>Desulfovibrionales</taxon>
        <taxon>Desulfovibrionaceae</taxon>
        <taxon>Humidesulfovibrio</taxon>
    </lineage>
</organism>
<gene>
    <name evidence="3" type="ORF">SAMN04488503_1095</name>
</gene>
<dbReference type="OrthoDB" id="8970257at2"/>
<keyword evidence="1" id="KW-0732">Signal</keyword>
<proteinExistence type="predicted"/>
<feature type="domain" description="DUF3298" evidence="2">
    <location>
        <begin position="384"/>
        <end position="457"/>
    </location>
</feature>
<evidence type="ECO:0000313" key="3">
    <source>
        <dbReference type="EMBL" id="SNR76098.1"/>
    </source>
</evidence>
<dbReference type="RefSeq" id="WP_089272536.1">
    <property type="nucleotide sequence ID" value="NZ_FZOC01000002.1"/>
</dbReference>
<protein>
    <recommendedName>
        <fullName evidence="2">DUF3298 domain-containing protein</fullName>
    </recommendedName>
</protein>
<dbReference type="InterPro" id="IPR037126">
    <property type="entry name" value="PdaC/RsiV-like_sf"/>
</dbReference>